<gene>
    <name evidence="3" type="ORF">A6A20_08050</name>
</gene>
<dbReference type="Gene3D" id="1.10.10.800">
    <property type="match status" value="1"/>
</dbReference>
<feature type="domain" description="AB hydrolase-1" evidence="2">
    <location>
        <begin position="99"/>
        <end position="328"/>
    </location>
</feature>
<evidence type="ECO:0000256" key="1">
    <source>
        <dbReference type="SAM" id="SignalP"/>
    </source>
</evidence>
<dbReference type="AlphaFoldDB" id="A0A9X4SIF4"/>
<proteinExistence type="predicted"/>
<keyword evidence="1" id="KW-0732">Signal</keyword>
<dbReference type="SUPFAM" id="SSF53474">
    <property type="entry name" value="alpha/beta-Hydrolases"/>
    <property type="match status" value="1"/>
</dbReference>
<comment type="caution">
    <text evidence="3">The sequence shown here is derived from an EMBL/GenBank/DDBJ whole genome shotgun (WGS) entry which is preliminary data.</text>
</comment>
<keyword evidence="4" id="KW-1185">Reference proteome</keyword>
<evidence type="ECO:0000313" key="3">
    <source>
        <dbReference type="EMBL" id="MDG6895575.1"/>
    </source>
</evidence>
<dbReference type="Pfam" id="PF12697">
    <property type="entry name" value="Abhydrolase_6"/>
    <property type="match status" value="1"/>
</dbReference>
<evidence type="ECO:0000313" key="4">
    <source>
        <dbReference type="Proteomes" id="UP001155500"/>
    </source>
</evidence>
<dbReference type="Proteomes" id="UP001155500">
    <property type="component" value="Unassembled WGS sequence"/>
</dbReference>
<feature type="signal peptide" evidence="1">
    <location>
        <begin position="1"/>
        <end position="23"/>
    </location>
</feature>
<dbReference type="InterPro" id="IPR000073">
    <property type="entry name" value="AB_hydrolase_1"/>
</dbReference>
<dbReference type="PANTHER" id="PTHR47751">
    <property type="entry name" value="SUPERFAMILY HYDROLASE, PUTATIVE (AFU_ORTHOLOGUE AFUA_2G16580)-RELATED"/>
    <property type="match status" value="1"/>
</dbReference>
<dbReference type="EMBL" id="LWID01000001">
    <property type="protein sequence ID" value="MDG6895575.1"/>
    <property type="molecule type" value="Genomic_DNA"/>
</dbReference>
<protein>
    <submittedName>
        <fullName evidence="3">Transcriptional regulator</fullName>
    </submittedName>
</protein>
<dbReference type="PANTHER" id="PTHR47751:SF1">
    <property type="entry name" value="SUPERFAMILY HYDROLASE, PUTATIVE (AFU_ORTHOLOGUE AFUA_2G16580)-RELATED"/>
    <property type="match status" value="1"/>
</dbReference>
<sequence length="344" mass="37948">MKLKKLLLSLLMAGSLISPFSYAQEQNMSYPTGYQNFYQSQQVQIEKVRFANPYGIEIVGNLVLPKGFERTQGKLPAIVIGHPLGAVKEQASMLYAQVLAEQGFATLAIDLPFWGESGGQPRQAVEPTLYADAFSSAVDYLQSLAFIQSDRIAVLGICASGGYVLDASKIDPRIKAVATVAMVDMGTVMRGLLAANPSVLADSSEQRRQEYQGASPVYTGGTVTELKPDTDAMQREFYDFYRTARGEFTPAGADKNHTTMPTLSSNVKFANFYPLNDLDRLARPVLFITGDEAQSKIFSEMAYQNAGEPKELYYVQGANHTDMYDNADKIPFAKLVDFYRVNLK</sequence>
<dbReference type="InterPro" id="IPR029058">
    <property type="entry name" value="AB_hydrolase_fold"/>
</dbReference>
<reference evidence="3" key="1">
    <citation type="submission" date="2016-03" db="EMBL/GenBank/DDBJ databases">
        <title>Co-evolution between Pasteurellaceae and their hosts.</title>
        <authorList>
            <person name="Hansen M.J."/>
            <person name="Bojesen A.M."/>
            <person name="Planet P."/>
        </authorList>
    </citation>
    <scope>NUCLEOTIDE SEQUENCE</scope>
    <source>
        <strain evidence="3">146/S8/89</strain>
    </source>
</reference>
<evidence type="ECO:0000259" key="2">
    <source>
        <dbReference type="Pfam" id="PF12697"/>
    </source>
</evidence>
<dbReference type="RefSeq" id="WP_279572954.1">
    <property type="nucleotide sequence ID" value="NZ_LWID01000001.1"/>
</dbReference>
<feature type="chain" id="PRO_5040827492" evidence="1">
    <location>
        <begin position="24"/>
        <end position="344"/>
    </location>
</feature>
<accession>A0A9X4SIF4</accession>
<organism evidence="3 4">
    <name type="scientific">Volucribacter amazonae</name>
    <dbReference type="NCBI Taxonomy" id="256731"/>
    <lineage>
        <taxon>Bacteria</taxon>
        <taxon>Pseudomonadati</taxon>
        <taxon>Pseudomonadota</taxon>
        <taxon>Gammaproteobacteria</taxon>
        <taxon>Pasteurellales</taxon>
        <taxon>Pasteurellaceae</taxon>
        <taxon>Volucribacter</taxon>
    </lineage>
</organism>
<name>A0A9X4SIF4_9PAST</name>
<dbReference type="Gene3D" id="3.40.50.1820">
    <property type="entry name" value="alpha/beta hydrolase"/>
    <property type="match status" value="1"/>
</dbReference>
<dbReference type="InterPro" id="IPR051411">
    <property type="entry name" value="Polyketide_trans_af380"/>
</dbReference>